<evidence type="ECO:0000256" key="1">
    <source>
        <dbReference type="ARBA" id="ARBA00022729"/>
    </source>
</evidence>
<feature type="chain" id="PRO_5011477786" evidence="2">
    <location>
        <begin position="25"/>
        <end position="553"/>
    </location>
</feature>
<organism evidence="3 4">
    <name type="scientific">Glycomyces harbinensis</name>
    <dbReference type="NCBI Taxonomy" id="58114"/>
    <lineage>
        <taxon>Bacteria</taxon>
        <taxon>Bacillati</taxon>
        <taxon>Actinomycetota</taxon>
        <taxon>Actinomycetes</taxon>
        <taxon>Glycomycetales</taxon>
        <taxon>Glycomycetaceae</taxon>
        <taxon>Glycomyces</taxon>
    </lineage>
</organism>
<dbReference type="RefSeq" id="WP_177154859.1">
    <property type="nucleotide sequence ID" value="NZ_FNAD01000004.1"/>
</dbReference>
<name>A0A1G6VDB6_9ACTN</name>
<feature type="signal peptide" evidence="2">
    <location>
        <begin position="1"/>
        <end position="24"/>
    </location>
</feature>
<dbReference type="InterPro" id="IPR028994">
    <property type="entry name" value="Integrin_alpha_N"/>
</dbReference>
<keyword evidence="4" id="KW-1185">Reference proteome</keyword>
<dbReference type="SUPFAM" id="SSF69318">
    <property type="entry name" value="Integrin alpha N-terminal domain"/>
    <property type="match status" value="2"/>
</dbReference>
<dbReference type="PANTHER" id="PTHR44103:SF1">
    <property type="entry name" value="PROPROTEIN CONVERTASE P"/>
    <property type="match status" value="1"/>
</dbReference>
<dbReference type="InterPro" id="IPR013517">
    <property type="entry name" value="FG-GAP"/>
</dbReference>
<protein>
    <submittedName>
        <fullName evidence="3">Repeat domain-containing protein</fullName>
    </submittedName>
</protein>
<evidence type="ECO:0000313" key="3">
    <source>
        <dbReference type="EMBL" id="SDD50835.1"/>
    </source>
</evidence>
<proteinExistence type="predicted"/>
<dbReference type="Pfam" id="PF13517">
    <property type="entry name" value="FG-GAP_3"/>
    <property type="match status" value="2"/>
</dbReference>
<dbReference type="PANTHER" id="PTHR44103">
    <property type="entry name" value="PROPROTEIN CONVERTASE P"/>
    <property type="match status" value="1"/>
</dbReference>
<evidence type="ECO:0000256" key="2">
    <source>
        <dbReference type="SAM" id="SignalP"/>
    </source>
</evidence>
<dbReference type="Proteomes" id="UP000198949">
    <property type="component" value="Unassembled WGS sequence"/>
</dbReference>
<reference evidence="4" key="1">
    <citation type="submission" date="2016-10" db="EMBL/GenBank/DDBJ databases">
        <authorList>
            <person name="Varghese N."/>
            <person name="Submissions S."/>
        </authorList>
    </citation>
    <scope>NUCLEOTIDE SEQUENCE [LARGE SCALE GENOMIC DNA]</scope>
    <source>
        <strain evidence="4">CGMCC 4.3516</strain>
    </source>
</reference>
<gene>
    <name evidence="3" type="ORF">SAMN05216270_104324</name>
</gene>
<dbReference type="EMBL" id="FNAD01000004">
    <property type="protein sequence ID" value="SDD50835.1"/>
    <property type="molecule type" value="Genomic_DNA"/>
</dbReference>
<keyword evidence="1 2" id="KW-0732">Signal</keyword>
<sequence length="553" mass="58362">MNTRSTARTAAAALAGLMAAGAFAAPAAAQDPLPRNDFTGDGVQDLVAVRKSDGALVLYSDLASDDFGTAAVVFSSGWNQMDVVMAGDLTGDGHSDLLARDNKSGTLYTYPGDGNGGFGTRASHGTGWGAVELFTTADFDGDGAVDILTTRKHDNRLYVNFGRGDGSFSIPTAQTGDYSRVDALIGAGDLDLDGEDDFMVRRTPQSAGNQGYRVHFSDIGVSTPLGSDFYLWPEEDRHFSQVTFLGDLDGDEDTELVAVDSRSGELYRMSMSRFGANVDDVATVQDSGWGAMRLPEAETDRTYDFEQNGTSDLFAYTPDGGLYLYPRGYDGAFDPRIFMGSFWDANLVESAGDLTGDGLPDFLVRETDGELHISEGDADTVGTATKDLLIGTGWNAMSAVVSGGDFNTDGKNDLLAREASTGRLWLYPGTGTGELGARVVVGTGWNAMSLITVAGDLDHDGAADVIARRNSDNCLYFYGGKTTGGLKNGVNIGCGWNVMNTIASVGDYNADGHVDWAARRASDGALYLYRGNGAGGFSSYSAIGSGWNGLEIA</sequence>
<dbReference type="STRING" id="58114.SAMN05216270_104324"/>
<accession>A0A1G6VDB6</accession>
<dbReference type="AlphaFoldDB" id="A0A1G6VDB6"/>
<dbReference type="Gene3D" id="2.130.10.130">
    <property type="entry name" value="Integrin alpha, N-terminal"/>
    <property type="match status" value="2"/>
</dbReference>
<evidence type="ECO:0000313" key="4">
    <source>
        <dbReference type="Proteomes" id="UP000198949"/>
    </source>
</evidence>